<sequence>MQGLLLRSLLFVPGNSEKMLQKALQARADALIPDLEDSVPKDEKVTARNLVSKMLPSLRNNTPKKVQIIPRVNSFYTQWFEDDLKAVLQPGISAVTIGKVESAEEMKEIIKAVAEKEKEASLPSNSVKIIPWLETAKGIVYAREICACGSRLAAVAFGAEDFTADMKLERTMSGQEFSLARNWISIVARASQLVALDSPWPHFRDLNGLKEDCRVAKVMGFKGKFAIHPGNIDIINEEFSPSQKEVELAKQIVEAFEAAKKAGRGSTSVNGAMVDEPVYRRAKAVLEQENLIKNAKDASNL</sequence>
<dbReference type="EMBL" id="JANCYU010000008">
    <property type="protein sequence ID" value="KAK4522774.1"/>
    <property type="molecule type" value="Genomic_DNA"/>
</dbReference>
<dbReference type="InterPro" id="IPR015813">
    <property type="entry name" value="Pyrv/PenolPyrv_kinase-like_dom"/>
</dbReference>
<keyword evidence="2 5" id="KW-0479">Metal-binding</keyword>
<dbReference type="Proteomes" id="UP001300502">
    <property type="component" value="Unassembled WGS sequence"/>
</dbReference>
<keyword evidence="3 5" id="KW-0460">Magnesium</keyword>
<dbReference type="InterPro" id="IPR011206">
    <property type="entry name" value="Citrate_lyase_beta/mcl1/mcl2"/>
</dbReference>
<name>A0AAV9I3M6_9RHOD</name>
<dbReference type="PANTHER" id="PTHR32308:SF0">
    <property type="entry name" value="HPCH_HPAI ALDOLASE_CITRATE LYASE DOMAIN-CONTAINING PROTEIN"/>
    <property type="match status" value="1"/>
</dbReference>
<keyword evidence="8" id="KW-1185">Reference proteome</keyword>
<evidence type="ECO:0000256" key="5">
    <source>
        <dbReference type="PIRSR" id="PIRSR015582-2"/>
    </source>
</evidence>
<evidence type="ECO:0000256" key="3">
    <source>
        <dbReference type="ARBA" id="ARBA00022842"/>
    </source>
</evidence>
<evidence type="ECO:0000313" key="8">
    <source>
        <dbReference type="Proteomes" id="UP001300502"/>
    </source>
</evidence>
<dbReference type="SUPFAM" id="SSF51621">
    <property type="entry name" value="Phosphoenolpyruvate/pyruvate domain"/>
    <property type="match status" value="1"/>
</dbReference>
<evidence type="ECO:0000313" key="7">
    <source>
        <dbReference type="EMBL" id="KAK4522774.1"/>
    </source>
</evidence>
<feature type="binding site" evidence="4">
    <location>
        <position position="134"/>
    </location>
    <ligand>
        <name>substrate</name>
    </ligand>
</feature>
<evidence type="ECO:0000259" key="6">
    <source>
        <dbReference type="Pfam" id="PF03328"/>
    </source>
</evidence>
<feature type="domain" description="HpcH/HpaI aldolase/citrate lyase" evidence="6">
    <location>
        <begin position="7"/>
        <end position="229"/>
    </location>
</feature>
<feature type="binding site" evidence="4">
    <location>
        <position position="71"/>
    </location>
    <ligand>
        <name>substrate</name>
    </ligand>
</feature>
<evidence type="ECO:0000256" key="2">
    <source>
        <dbReference type="ARBA" id="ARBA00022723"/>
    </source>
</evidence>
<proteinExistence type="predicted"/>
<dbReference type="InterPro" id="IPR040442">
    <property type="entry name" value="Pyrv_kinase-like_dom_sf"/>
</dbReference>
<gene>
    <name evidence="7" type="ORF">GAYE_PCTG30G0664</name>
</gene>
<feature type="binding site" evidence="5">
    <location>
        <position position="161"/>
    </location>
    <ligand>
        <name>Mg(2+)</name>
        <dbReference type="ChEBI" id="CHEBI:18420"/>
    </ligand>
</feature>
<evidence type="ECO:0000256" key="1">
    <source>
        <dbReference type="ARBA" id="ARBA00001946"/>
    </source>
</evidence>
<reference evidence="7 8" key="1">
    <citation type="submission" date="2022-07" db="EMBL/GenBank/DDBJ databases">
        <title>Genome-wide signatures of adaptation to extreme environments.</title>
        <authorList>
            <person name="Cho C.H."/>
            <person name="Yoon H.S."/>
        </authorList>
    </citation>
    <scope>NUCLEOTIDE SEQUENCE [LARGE SCALE GENOMIC DNA]</scope>
    <source>
        <strain evidence="7 8">108.79 E11</strain>
    </source>
</reference>
<dbReference type="AlphaFoldDB" id="A0AAV9I3M6"/>
<dbReference type="GO" id="GO:0003824">
    <property type="term" value="F:catalytic activity"/>
    <property type="evidence" value="ECO:0007669"/>
    <property type="project" value="InterPro"/>
</dbReference>
<dbReference type="PIRSF" id="PIRSF015582">
    <property type="entry name" value="Cit_lyase_B"/>
    <property type="match status" value="1"/>
</dbReference>
<dbReference type="Gene3D" id="3.20.20.60">
    <property type="entry name" value="Phosphoenolpyruvate-binding domains"/>
    <property type="match status" value="1"/>
</dbReference>
<organism evidence="7 8">
    <name type="scientific">Galdieria yellowstonensis</name>
    <dbReference type="NCBI Taxonomy" id="3028027"/>
    <lineage>
        <taxon>Eukaryota</taxon>
        <taxon>Rhodophyta</taxon>
        <taxon>Bangiophyceae</taxon>
        <taxon>Galdieriales</taxon>
        <taxon>Galdieriaceae</taxon>
        <taxon>Galdieria</taxon>
    </lineage>
</organism>
<protein>
    <recommendedName>
        <fullName evidence="6">HpcH/HpaI aldolase/citrate lyase domain-containing protein</fullName>
    </recommendedName>
</protein>
<dbReference type="GO" id="GO:0000287">
    <property type="term" value="F:magnesium ion binding"/>
    <property type="evidence" value="ECO:0007669"/>
    <property type="project" value="TreeGrafter"/>
</dbReference>
<comment type="caution">
    <text evidence="7">The sequence shown here is derived from an EMBL/GenBank/DDBJ whole genome shotgun (WGS) entry which is preliminary data.</text>
</comment>
<feature type="binding site" evidence="5">
    <location>
        <position position="134"/>
    </location>
    <ligand>
        <name>Mg(2+)</name>
        <dbReference type="ChEBI" id="CHEBI:18420"/>
    </ligand>
</feature>
<dbReference type="Pfam" id="PF03328">
    <property type="entry name" value="HpcH_HpaI"/>
    <property type="match status" value="1"/>
</dbReference>
<evidence type="ECO:0000256" key="4">
    <source>
        <dbReference type="PIRSR" id="PIRSR015582-1"/>
    </source>
</evidence>
<dbReference type="GO" id="GO:0006107">
    <property type="term" value="P:oxaloacetate metabolic process"/>
    <property type="evidence" value="ECO:0007669"/>
    <property type="project" value="TreeGrafter"/>
</dbReference>
<dbReference type="PANTHER" id="PTHR32308">
    <property type="entry name" value="LYASE BETA SUBUNIT, PUTATIVE (AFU_ORTHOLOGUE AFUA_4G13030)-RELATED"/>
    <property type="match status" value="1"/>
</dbReference>
<accession>A0AAV9I3M6</accession>
<comment type="cofactor">
    <cofactor evidence="1">
        <name>Mg(2+)</name>
        <dbReference type="ChEBI" id="CHEBI:18420"/>
    </cofactor>
</comment>
<dbReference type="InterPro" id="IPR005000">
    <property type="entry name" value="Aldolase/citrate-lyase_domain"/>
</dbReference>